<keyword evidence="4" id="KW-0347">Helicase</keyword>
<dbReference type="Pfam" id="PF13087">
    <property type="entry name" value="AAA_12"/>
    <property type="match status" value="1"/>
</dbReference>
<feature type="coiled-coil region" evidence="6">
    <location>
        <begin position="651"/>
        <end position="695"/>
    </location>
</feature>
<comment type="caution">
    <text evidence="9">The sequence shown here is derived from an EMBL/GenBank/DDBJ whole genome shotgun (WGS) entry which is preliminary data.</text>
</comment>
<dbReference type="Pfam" id="PF13086">
    <property type="entry name" value="AAA_11"/>
    <property type="match status" value="1"/>
</dbReference>
<evidence type="ECO:0000256" key="5">
    <source>
        <dbReference type="ARBA" id="ARBA00022840"/>
    </source>
</evidence>
<feature type="domain" description="DNA2/NAM7 helicase helicase" evidence="7">
    <location>
        <begin position="923"/>
        <end position="987"/>
    </location>
</feature>
<protein>
    <recommendedName>
        <fullName evidence="11">DNA helicase</fullName>
    </recommendedName>
</protein>
<dbReference type="Gene3D" id="3.40.50.300">
    <property type="entry name" value="P-loop containing nucleotide triphosphate hydrolases"/>
    <property type="match status" value="3"/>
</dbReference>
<evidence type="ECO:0000256" key="6">
    <source>
        <dbReference type="SAM" id="Coils"/>
    </source>
</evidence>
<accession>A0ABS5AYB7</accession>
<dbReference type="SUPFAM" id="SSF52540">
    <property type="entry name" value="P-loop containing nucleoside triphosphate hydrolases"/>
    <property type="match status" value="1"/>
</dbReference>
<evidence type="ECO:0008006" key="11">
    <source>
        <dbReference type="Google" id="ProtNLM"/>
    </source>
</evidence>
<dbReference type="PANTHER" id="PTHR43788">
    <property type="entry name" value="DNA2/NAM7 HELICASE FAMILY MEMBER"/>
    <property type="match status" value="1"/>
</dbReference>
<evidence type="ECO:0000259" key="7">
    <source>
        <dbReference type="Pfam" id="PF13086"/>
    </source>
</evidence>
<dbReference type="InterPro" id="IPR027417">
    <property type="entry name" value="P-loop_NTPase"/>
</dbReference>
<comment type="similarity">
    <text evidence="1">Belongs to the DNA2/NAM7 helicase family.</text>
</comment>
<dbReference type="SUPFAM" id="SSF90257">
    <property type="entry name" value="Myosin rod fragments"/>
    <property type="match status" value="1"/>
</dbReference>
<dbReference type="Proteomes" id="UP001519349">
    <property type="component" value="Unassembled WGS sequence"/>
</dbReference>
<dbReference type="InterPro" id="IPR041677">
    <property type="entry name" value="DNA2/NAM7_AAA_11"/>
</dbReference>
<keyword evidence="2" id="KW-0547">Nucleotide-binding</keyword>
<evidence type="ECO:0000256" key="3">
    <source>
        <dbReference type="ARBA" id="ARBA00022801"/>
    </source>
</evidence>
<dbReference type="PANTHER" id="PTHR43788:SF8">
    <property type="entry name" value="DNA-BINDING PROTEIN SMUBP-2"/>
    <property type="match status" value="1"/>
</dbReference>
<evidence type="ECO:0000256" key="4">
    <source>
        <dbReference type="ARBA" id="ARBA00022806"/>
    </source>
</evidence>
<name>A0ABS5AYB7_9STRE</name>
<evidence type="ECO:0000313" key="10">
    <source>
        <dbReference type="Proteomes" id="UP001519349"/>
    </source>
</evidence>
<dbReference type="EMBL" id="QFAY01000020">
    <property type="protein sequence ID" value="MBP2621571.1"/>
    <property type="molecule type" value="Genomic_DNA"/>
</dbReference>
<evidence type="ECO:0000259" key="8">
    <source>
        <dbReference type="Pfam" id="PF13087"/>
    </source>
</evidence>
<dbReference type="InterPro" id="IPR041679">
    <property type="entry name" value="DNA2/NAM7-like_C"/>
</dbReference>
<keyword evidence="10" id="KW-1185">Reference proteome</keyword>
<evidence type="ECO:0000313" key="9">
    <source>
        <dbReference type="EMBL" id="MBP2621571.1"/>
    </source>
</evidence>
<proteinExistence type="inferred from homology"/>
<feature type="coiled-coil region" evidence="6">
    <location>
        <begin position="719"/>
        <end position="809"/>
    </location>
</feature>
<sequence length="1504" mass="174164">MMTNHTKELHILDYWYINEFLDQNSLEEEKIRRDAKNRLNESDNVKTLKYCLSLDRSTDILRQIKTSIDELSRDYKPHKLTTWGNITVYLGKIEREDCIKKIAKLLGSKEERPEKNKDYIAWASLQLNPDGIYVVGSFDLSPILWALKELQNSGSKNISDNLSLNTFEQDKNEIEAILNETLSHSQENEMIKFEHLRNLLSVIQEKYVGPLELGNQWENTEKQELSLVFTAYLDEETREKNSAKDFEYNNLSQTFYMDDMKWLYDEIANGRVGYDGMDGAIRKYITEASNDFNHHPTIKRKNVINIKEDKKSEYRDFLMNALDVQNTPIAKWPSRFRPSLMQQIAVNAATSKISGAFPDVKYPIFSVNGPPGSGKTTLLKEIIANNVVERAKCLAEYQQSDHAFTVRKFKHGRVGNTYYNEYHRNFYSLKNDKINDYGMLVVSSNNTAVENITKELPQEEKLLKDLRVSSGDSEQVKQSLEEIRSYYIVDNSEDEQSYKFYNKTINRYEKIKEKDIYFSKLASNLLGSKEKDKKEAWGLIAAPLGNRNNIKDFTYQILAPILDILPNSKFPDDSMDYDYYHREYGKVRKDFQRQLDIVEKMQNQLASQSKIFTRYYKASNVFPQQKRDFQDQKKTLLQQVCQMQSSLSVFEEDLTQKKQESRELAEVLAEKQNELKQSQESIDKLENDILEKRQLAFDALNRLGFWAKLLDKLLGGDKQKATQQLADEYDKQCQRLQEKISIEEMNCQSIKSDAAAFEEELQKYSYQKSSLEQEIQELQRNISEKRQEMKQQEKAFKQTESEYLKLQEQVEAARVPKEPMESYTPLDQELIDKLTGSDEKEITAAQVENPWLTARYDREREKLFYLAIRLNKYFVLSSKSCKENLHHLFAYMTGKYKGEKEYVEFHPEDKQILVPAIYQTLFLLVPVVSSTFASVGKFLADLKVKNSIGMLIVDEAGQAQPQMALGALNRSRRAIIVGDPRQVEPIVTDDLRLLKGAFRGDSYAAYKEKNISVQKCADLINPYGNYLENGTEYPEWVGSPLIVHRRCISPMYEISNAISYDGMMKQQTKEPDEKLKRTFVGSSCWINIAGNERGNKDHYNERQGERAVELVFKAFELVKEQENKIPSLFIITPFNTVKNGISDALRIRRKQREHGHSGYAPEEKSLNDWIKNNIGTVHKFQGKEADQVIFLLGCDTSQAANGAINWVNSNIVNVAVTRAKYRLYVIGDIQAWQKNEYVQKAKAIIDTYKLKEIDKNDSKDLDSKEAAEINNQLPNLASFPVSETINEAGEKELSVETAEFIDALNTEQVYARPLTDEQLHRFGFQTYAELQQLSSEVRKNIEWGIKIYYLMQRIYLENENLDASCCAILFCKALELHVKDCLLDGLKVLLPTFKAKRKTTLSEIKPEDTTLGTFGYIFENNMQKIEEHLAKRGFPEYDEKWLETYKKKLSEAKDKRNHCCHSGLFKYIELNSFLKDMFEENYSSPADALPSDGLIFTSQVGKKL</sequence>
<reference evidence="9 10" key="1">
    <citation type="submission" date="2018-05" db="EMBL/GenBank/DDBJ databases">
        <title>Draft genome sequence of Streptococcus panodentis CCUG 70867T.</title>
        <authorList>
            <person name="Salva-Serra F."/>
            <person name="Mendez V."/>
            <person name="Jaen-Luchoro D."/>
            <person name="Gonzales-Siles L."/>
            <person name="Karlsson R."/>
            <person name="Engstrom-Jakobsson H."/>
            <person name="Busquets A."/>
            <person name="Gomila M."/>
            <person name="Pineiro-Iglesias B."/>
            <person name="Bennasar-Figueras A."/>
            <person name="Seeger M."/>
            <person name="Moore E."/>
        </authorList>
    </citation>
    <scope>NUCLEOTIDE SEQUENCE [LARGE SCALE GENOMIC DNA]</scope>
    <source>
        <strain evidence="9 10">CCUG 70867</strain>
    </source>
</reference>
<gene>
    <name evidence="9" type="ORF">DHL47_09640</name>
</gene>
<evidence type="ECO:0000256" key="2">
    <source>
        <dbReference type="ARBA" id="ARBA00022741"/>
    </source>
</evidence>
<keyword evidence="6" id="KW-0175">Coiled coil</keyword>
<keyword evidence="3" id="KW-0378">Hydrolase</keyword>
<evidence type="ECO:0000256" key="1">
    <source>
        <dbReference type="ARBA" id="ARBA00007913"/>
    </source>
</evidence>
<feature type="domain" description="DNA2/NAM7 helicase-like C-terminal" evidence="8">
    <location>
        <begin position="1045"/>
        <end position="1229"/>
    </location>
</feature>
<keyword evidence="5" id="KW-0067">ATP-binding</keyword>
<organism evidence="9 10">
    <name type="scientific">Streptococcus panodentis</name>
    <dbReference type="NCBI Taxonomy" id="1581472"/>
    <lineage>
        <taxon>Bacteria</taxon>
        <taxon>Bacillati</taxon>
        <taxon>Bacillota</taxon>
        <taxon>Bacilli</taxon>
        <taxon>Lactobacillales</taxon>
        <taxon>Streptococcaceae</taxon>
        <taxon>Streptococcus</taxon>
    </lineage>
</organism>
<dbReference type="InterPro" id="IPR050534">
    <property type="entry name" value="Coronavir_polyprotein_1ab"/>
</dbReference>